<evidence type="ECO:0008006" key="3">
    <source>
        <dbReference type="Google" id="ProtNLM"/>
    </source>
</evidence>
<reference evidence="1 2" key="1">
    <citation type="submission" date="2019-10" db="EMBL/GenBank/DDBJ databases">
        <title>Two novel species isolated from a subtropical stream in China.</title>
        <authorList>
            <person name="Lu H."/>
        </authorList>
    </citation>
    <scope>NUCLEOTIDE SEQUENCE [LARGE SCALE GENOMIC DNA]</scope>
    <source>
        <strain evidence="1 2">FT29W</strain>
    </source>
</reference>
<dbReference type="SUPFAM" id="SSF53850">
    <property type="entry name" value="Periplasmic binding protein-like II"/>
    <property type="match status" value="1"/>
</dbReference>
<protein>
    <recommendedName>
        <fullName evidence="3">Extracellular solute-binding protein</fullName>
    </recommendedName>
</protein>
<name>A0A6A7MYC1_9BURK</name>
<dbReference type="RefSeq" id="WP_152837216.1">
    <property type="nucleotide sequence ID" value="NZ_WHUG01000002.1"/>
</dbReference>
<accession>A0A6A7MYC1</accession>
<evidence type="ECO:0000313" key="1">
    <source>
        <dbReference type="EMBL" id="MQA37764.1"/>
    </source>
</evidence>
<comment type="caution">
    <text evidence="1">The sequence shown here is derived from an EMBL/GenBank/DDBJ whole genome shotgun (WGS) entry which is preliminary data.</text>
</comment>
<dbReference type="EMBL" id="WHUG01000002">
    <property type="protein sequence ID" value="MQA37764.1"/>
    <property type="molecule type" value="Genomic_DNA"/>
</dbReference>
<sequence length="369" mass="40579">MNIKRVLGPLLALALAAGIGSAIYVSAGRKAEQRSAEAAAAAVVEVRGMIGSEKESFFLDPQVAEVLLSKYGLRVKTEKVGSREIASRDFKGYDFGFPAGAPAAIALQKKARAPQTFPTFFTPMAVASWKQLVPLLEHEGIVKKNNDAFYIVDMRRLLGMIEKGARWRDLKDNTVYSTAKSILINSTDVRKSNSAAMYLALASYVLNDSNVVDDNAQANKVLPQVTALFQRQGLQESSSAGPFEDYTTMGVGKAPLVMIYESQFLEYQSRRAQPNADMVLLYPQPTLYTKHILVPFTDGGRKLGQALASDPALQKLAAQYGYRTSSPEYFTDFLSAKKLQAPAVLVDVIDPPSYEILERMIQSIEQKFQ</sequence>
<keyword evidence="2" id="KW-1185">Reference proteome</keyword>
<dbReference type="AlphaFoldDB" id="A0A6A7MYC1"/>
<organism evidence="1 2">
    <name type="scientific">Rugamonas aquatica</name>
    <dbReference type="NCBI Taxonomy" id="2743357"/>
    <lineage>
        <taxon>Bacteria</taxon>
        <taxon>Pseudomonadati</taxon>
        <taxon>Pseudomonadota</taxon>
        <taxon>Betaproteobacteria</taxon>
        <taxon>Burkholderiales</taxon>
        <taxon>Oxalobacteraceae</taxon>
        <taxon>Telluria group</taxon>
        <taxon>Rugamonas</taxon>
    </lineage>
</organism>
<proteinExistence type="predicted"/>
<gene>
    <name evidence="1" type="ORF">GEV02_06350</name>
</gene>
<dbReference type="Proteomes" id="UP000440498">
    <property type="component" value="Unassembled WGS sequence"/>
</dbReference>
<evidence type="ECO:0000313" key="2">
    <source>
        <dbReference type="Proteomes" id="UP000440498"/>
    </source>
</evidence>